<dbReference type="Proteomes" id="UP001152799">
    <property type="component" value="Chromosome 2"/>
</dbReference>
<feature type="domain" description="SCP" evidence="4">
    <location>
        <begin position="31"/>
        <end position="185"/>
    </location>
</feature>
<gene>
    <name evidence="5" type="ORF">CEUTPL_LOCUS5881</name>
</gene>
<keyword evidence="2" id="KW-0964">Secreted</keyword>
<dbReference type="SUPFAM" id="SSF55797">
    <property type="entry name" value="PR-1-like"/>
    <property type="match status" value="1"/>
</dbReference>
<organism evidence="5 6">
    <name type="scientific">Ceutorhynchus assimilis</name>
    <name type="common">cabbage seed weevil</name>
    <dbReference type="NCBI Taxonomy" id="467358"/>
    <lineage>
        <taxon>Eukaryota</taxon>
        <taxon>Metazoa</taxon>
        <taxon>Ecdysozoa</taxon>
        <taxon>Arthropoda</taxon>
        <taxon>Hexapoda</taxon>
        <taxon>Insecta</taxon>
        <taxon>Pterygota</taxon>
        <taxon>Neoptera</taxon>
        <taxon>Endopterygota</taxon>
        <taxon>Coleoptera</taxon>
        <taxon>Polyphaga</taxon>
        <taxon>Cucujiformia</taxon>
        <taxon>Curculionidae</taxon>
        <taxon>Ceutorhynchinae</taxon>
        <taxon>Ceutorhynchus</taxon>
    </lineage>
</organism>
<evidence type="ECO:0000256" key="3">
    <source>
        <dbReference type="SAM" id="SignalP"/>
    </source>
</evidence>
<dbReference type="Pfam" id="PF00188">
    <property type="entry name" value="CAP"/>
    <property type="match status" value="1"/>
</dbReference>
<dbReference type="GO" id="GO:0005576">
    <property type="term" value="C:extracellular region"/>
    <property type="evidence" value="ECO:0007669"/>
    <property type="project" value="UniProtKB-SubCell"/>
</dbReference>
<name>A0A9N9QHI1_9CUCU</name>
<dbReference type="CDD" id="cd05380">
    <property type="entry name" value="CAP_euk"/>
    <property type="match status" value="1"/>
</dbReference>
<protein>
    <recommendedName>
        <fullName evidence="4">SCP domain-containing protein</fullName>
    </recommendedName>
</protein>
<dbReference type="InterPro" id="IPR035940">
    <property type="entry name" value="CAP_sf"/>
</dbReference>
<keyword evidence="6" id="KW-1185">Reference proteome</keyword>
<dbReference type="OrthoDB" id="414826at2759"/>
<evidence type="ECO:0000259" key="4">
    <source>
        <dbReference type="SMART" id="SM00198"/>
    </source>
</evidence>
<dbReference type="InterPro" id="IPR002413">
    <property type="entry name" value="V5_allergen-like"/>
</dbReference>
<dbReference type="PROSITE" id="PS01010">
    <property type="entry name" value="CRISP_2"/>
    <property type="match status" value="1"/>
</dbReference>
<dbReference type="InterPro" id="IPR001283">
    <property type="entry name" value="CRISP-related"/>
</dbReference>
<evidence type="ECO:0000313" key="5">
    <source>
        <dbReference type="EMBL" id="CAG9765267.1"/>
    </source>
</evidence>
<feature type="signal peptide" evidence="3">
    <location>
        <begin position="1"/>
        <end position="18"/>
    </location>
</feature>
<evidence type="ECO:0000313" key="6">
    <source>
        <dbReference type="Proteomes" id="UP001152799"/>
    </source>
</evidence>
<evidence type="ECO:0000256" key="1">
    <source>
        <dbReference type="ARBA" id="ARBA00004613"/>
    </source>
</evidence>
<keyword evidence="3" id="KW-0732">Signal</keyword>
<sequence>MKLYSLLFLPVILGHCLTTNNTILTKGVSEEDEKQIVELHNSYRSLITNNVVVDQPCGINLKQMKWDKTLAESAQKIADTTIYKHVRVADTRWAVGQNLFLNMASGYIPGTPSWGQALKSWWDEHEEYTYGKCCKNTASGHYTQMVWWNSEYVGCGYTYFCTADKSFPYRKFYICNYGPAGNLVGAKPYKTNETSG</sequence>
<reference evidence="5" key="1">
    <citation type="submission" date="2022-01" db="EMBL/GenBank/DDBJ databases">
        <authorList>
            <person name="King R."/>
        </authorList>
    </citation>
    <scope>NUCLEOTIDE SEQUENCE</scope>
</reference>
<dbReference type="AlphaFoldDB" id="A0A9N9QHI1"/>
<dbReference type="SMART" id="SM00198">
    <property type="entry name" value="SCP"/>
    <property type="match status" value="1"/>
</dbReference>
<comment type="subcellular location">
    <subcellularLocation>
        <location evidence="1">Secreted</location>
    </subcellularLocation>
</comment>
<dbReference type="InterPro" id="IPR018244">
    <property type="entry name" value="Allrgn_V5/Tpx1_CS"/>
</dbReference>
<dbReference type="PRINTS" id="PR00838">
    <property type="entry name" value="V5ALLERGEN"/>
</dbReference>
<evidence type="ECO:0000256" key="2">
    <source>
        <dbReference type="ARBA" id="ARBA00022525"/>
    </source>
</evidence>
<dbReference type="PANTHER" id="PTHR10334">
    <property type="entry name" value="CYSTEINE-RICH SECRETORY PROTEIN-RELATED"/>
    <property type="match status" value="1"/>
</dbReference>
<dbReference type="PRINTS" id="PR00837">
    <property type="entry name" value="V5TPXLIKE"/>
</dbReference>
<dbReference type="InterPro" id="IPR014044">
    <property type="entry name" value="CAP_dom"/>
</dbReference>
<proteinExistence type="predicted"/>
<dbReference type="PROSITE" id="PS01009">
    <property type="entry name" value="CRISP_1"/>
    <property type="match status" value="1"/>
</dbReference>
<accession>A0A9N9QHI1</accession>
<dbReference type="Gene3D" id="3.40.33.10">
    <property type="entry name" value="CAP"/>
    <property type="match status" value="1"/>
</dbReference>
<feature type="chain" id="PRO_5040112841" description="SCP domain-containing protein" evidence="3">
    <location>
        <begin position="19"/>
        <end position="196"/>
    </location>
</feature>
<dbReference type="EMBL" id="OU892278">
    <property type="protein sequence ID" value="CAG9765267.1"/>
    <property type="molecule type" value="Genomic_DNA"/>
</dbReference>